<feature type="binding site" evidence="11">
    <location>
        <position position="217"/>
    </location>
    <ligand>
        <name>substrate</name>
    </ligand>
</feature>
<comment type="caution">
    <text evidence="12">The sequence shown here is derived from an EMBL/GenBank/DDBJ whole genome shotgun (WGS) entry which is preliminary data.</text>
</comment>
<comment type="pathway">
    <text evidence="3 11">Cofactor biosynthesis; thiamine diphosphate biosynthesis; 4-methyl-5-(2-phosphoethyl)-thiazole from 5-(2-hydroxyethyl)-4-methylthiazole: step 1/1.</text>
</comment>
<evidence type="ECO:0000256" key="7">
    <source>
        <dbReference type="ARBA" id="ARBA00022777"/>
    </source>
</evidence>
<evidence type="ECO:0000256" key="11">
    <source>
        <dbReference type="HAMAP-Rule" id="MF_00228"/>
    </source>
</evidence>
<keyword evidence="13" id="KW-1185">Reference proteome</keyword>
<evidence type="ECO:0000256" key="8">
    <source>
        <dbReference type="ARBA" id="ARBA00022840"/>
    </source>
</evidence>
<gene>
    <name evidence="11 12" type="primary">thiM</name>
    <name evidence="12" type="ORF">GCM10011386_31010</name>
</gene>
<dbReference type="GO" id="GO:0016301">
    <property type="term" value="F:kinase activity"/>
    <property type="evidence" value="ECO:0007669"/>
    <property type="project" value="UniProtKB-KW"/>
</dbReference>
<evidence type="ECO:0000256" key="10">
    <source>
        <dbReference type="ARBA" id="ARBA00022977"/>
    </source>
</evidence>
<dbReference type="HAMAP" id="MF_00228">
    <property type="entry name" value="Thz_kinase"/>
    <property type="match status" value="1"/>
</dbReference>
<accession>A0ABQ1M9H1</accession>
<evidence type="ECO:0000256" key="1">
    <source>
        <dbReference type="ARBA" id="ARBA00001771"/>
    </source>
</evidence>
<evidence type="ECO:0000256" key="2">
    <source>
        <dbReference type="ARBA" id="ARBA00001946"/>
    </source>
</evidence>
<dbReference type="CDD" id="cd01170">
    <property type="entry name" value="THZ_kinase"/>
    <property type="match status" value="1"/>
</dbReference>
<name>A0ABQ1M9H1_9SPHI</name>
<feature type="binding site" evidence="11">
    <location>
        <position position="190"/>
    </location>
    <ligand>
        <name>ATP</name>
        <dbReference type="ChEBI" id="CHEBI:30616"/>
    </ligand>
</feature>
<dbReference type="SUPFAM" id="SSF53613">
    <property type="entry name" value="Ribokinase-like"/>
    <property type="match status" value="1"/>
</dbReference>
<keyword evidence="9 11" id="KW-0460">Magnesium</keyword>
<keyword evidence="7 11" id="KW-0418">Kinase</keyword>
<feature type="binding site" evidence="11">
    <location>
        <position position="68"/>
    </location>
    <ligand>
        <name>substrate</name>
    </ligand>
</feature>
<protein>
    <recommendedName>
        <fullName evidence="11">Hydroxyethylthiazole kinase</fullName>
        <ecNumber evidence="11">2.7.1.50</ecNumber>
    </recommendedName>
    <alternativeName>
        <fullName evidence="11">4-methyl-5-beta-hydroxyethylthiazole kinase</fullName>
        <shortName evidence="11">TH kinase</shortName>
        <shortName evidence="11">Thz kinase</shortName>
    </alternativeName>
</protein>
<dbReference type="EMBL" id="BMIK01000011">
    <property type="protein sequence ID" value="GGC36681.1"/>
    <property type="molecule type" value="Genomic_DNA"/>
</dbReference>
<dbReference type="EC" id="2.7.1.50" evidence="11"/>
<sequence>MVLLRFLILPEKPALAVEFFEILDMEKRLWNHVLTVRRQAPLVQNITNFVVMNNTANALLAVGASPIMAHAEGELADMTQICQSLVINIGTLDEHWFESMLQASATVRRAGKPWVLDPVGAGATPYRDHAISQLLAMRPTVVRGNASEIMALAKSNHNATKGVDSTAASIDALDAARFIRKQYGSVVCISGEADIVVGEDQPVYIRNGHPLMTKVTGLGCSATAIIGAFLAVVEHTEEAVSAAMALLGVCGELAVAVSNGPGSLQVNLLDKLYNITDDEFITKLRIAYEA</sequence>
<evidence type="ECO:0000313" key="12">
    <source>
        <dbReference type="EMBL" id="GGC36681.1"/>
    </source>
</evidence>
<evidence type="ECO:0000256" key="5">
    <source>
        <dbReference type="ARBA" id="ARBA00022723"/>
    </source>
</evidence>
<reference evidence="13" key="1">
    <citation type="journal article" date="2019" name="Int. J. Syst. Evol. Microbiol.">
        <title>The Global Catalogue of Microorganisms (GCM) 10K type strain sequencing project: providing services to taxonomists for standard genome sequencing and annotation.</title>
        <authorList>
            <consortium name="The Broad Institute Genomics Platform"/>
            <consortium name="The Broad Institute Genome Sequencing Center for Infectious Disease"/>
            <person name="Wu L."/>
            <person name="Ma J."/>
        </authorList>
    </citation>
    <scope>NUCLEOTIDE SEQUENCE [LARGE SCALE GENOMIC DNA]</scope>
    <source>
        <strain evidence="13">CGMCC 1.15342</strain>
    </source>
</reference>
<proteinExistence type="inferred from homology"/>
<dbReference type="InterPro" id="IPR000417">
    <property type="entry name" value="Hyethyz_kinase"/>
</dbReference>
<evidence type="ECO:0000256" key="4">
    <source>
        <dbReference type="ARBA" id="ARBA00022679"/>
    </source>
</evidence>
<evidence type="ECO:0000256" key="3">
    <source>
        <dbReference type="ARBA" id="ARBA00004868"/>
    </source>
</evidence>
<keyword evidence="8 11" id="KW-0067">ATP-binding</keyword>
<dbReference type="NCBIfam" id="NF006830">
    <property type="entry name" value="PRK09355.1"/>
    <property type="match status" value="1"/>
</dbReference>
<dbReference type="PRINTS" id="PR01099">
    <property type="entry name" value="HYETHTZKNASE"/>
</dbReference>
<feature type="binding site" evidence="11">
    <location>
        <position position="143"/>
    </location>
    <ligand>
        <name>ATP</name>
        <dbReference type="ChEBI" id="CHEBI:30616"/>
    </ligand>
</feature>
<evidence type="ECO:0000256" key="6">
    <source>
        <dbReference type="ARBA" id="ARBA00022741"/>
    </source>
</evidence>
<evidence type="ECO:0000313" key="13">
    <source>
        <dbReference type="Proteomes" id="UP000597338"/>
    </source>
</evidence>
<comment type="catalytic activity">
    <reaction evidence="1 11">
        <text>5-(2-hydroxyethyl)-4-methylthiazole + ATP = 4-methyl-5-(2-phosphooxyethyl)-thiazole + ADP + H(+)</text>
        <dbReference type="Rhea" id="RHEA:24212"/>
        <dbReference type="ChEBI" id="CHEBI:15378"/>
        <dbReference type="ChEBI" id="CHEBI:17957"/>
        <dbReference type="ChEBI" id="CHEBI:30616"/>
        <dbReference type="ChEBI" id="CHEBI:58296"/>
        <dbReference type="ChEBI" id="CHEBI:456216"/>
        <dbReference type="EC" id="2.7.1.50"/>
    </reaction>
</comment>
<comment type="similarity">
    <text evidence="11">Belongs to the Thz kinase family.</text>
</comment>
<dbReference type="Proteomes" id="UP000597338">
    <property type="component" value="Unassembled WGS sequence"/>
</dbReference>
<comment type="cofactor">
    <cofactor evidence="2 11">
        <name>Mg(2+)</name>
        <dbReference type="ChEBI" id="CHEBI:18420"/>
    </cofactor>
</comment>
<keyword evidence="6 11" id="KW-0547">Nucleotide-binding</keyword>
<organism evidence="12 13">
    <name type="scientific">Parapedobacter defluvii</name>
    <dbReference type="NCBI Taxonomy" id="2045106"/>
    <lineage>
        <taxon>Bacteria</taxon>
        <taxon>Pseudomonadati</taxon>
        <taxon>Bacteroidota</taxon>
        <taxon>Sphingobacteriia</taxon>
        <taxon>Sphingobacteriales</taxon>
        <taxon>Sphingobacteriaceae</taxon>
        <taxon>Parapedobacter</taxon>
    </lineage>
</organism>
<dbReference type="PIRSF" id="PIRSF000513">
    <property type="entry name" value="Thz_kinase"/>
    <property type="match status" value="1"/>
</dbReference>
<dbReference type="NCBIfam" id="TIGR00694">
    <property type="entry name" value="thiM"/>
    <property type="match status" value="1"/>
</dbReference>
<dbReference type="InterPro" id="IPR029056">
    <property type="entry name" value="Ribokinase-like"/>
</dbReference>
<dbReference type="Pfam" id="PF02110">
    <property type="entry name" value="HK"/>
    <property type="match status" value="1"/>
</dbReference>
<keyword evidence="10 11" id="KW-0784">Thiamine biosynthesis</keyword>
<comment type="function">
    <text evidence="11">Catalyzes the phosphorylation of the hydroxyl group of 4-methyl-5-beta-hydroxyethylthiazole (THZ).</text>
</comment>
<evidence type="ECO:0000256" key="9">
    <source>
        <dbReference type="ARBA" id="ARBA00022842"/>
    </source>
</evidence>
<keyword evidence="4 11" id="KW-0808">Transferase</keyword>
<keyword evidence="5 11" id="KW-0479">Metal-binding</keyword>
<dbReference type="Gene3D" id="3.40.1190.20">
    <property type="match status" value="1"/>
</dbReference>